<dbReference type="PANTHER" id="PTHR45665:SF23">
    <property type="entry name" value="AQUAPORIN TIP3-2-RELATED"/>
    <property type="match status" value="1"/>
</dbReference>
<accession>A0A8T0JWD7</accession>
<feature type="transmembrane region" description="Helical" evidence="10">
    <location>
        <begin position="156"/>
        <end position="176"/>
    </location>
</feature>
<dbReference type="FunFam" id="1.20.1080.10:FF:000002">
    <property type="entry name" value="Probable aquaporin TIP1-1"/>
    <property type="match status" value="1"/>
</dbReference>
<dbReference type="Proteomes" id="UP000743370">
    <property type="component" value="Unassembled WGS sequence"/>
</dbReference>
<feature type="transmembrane region" description="Helical" evidence="10">
    <location>
        <begin position="79"/>
        <end position="100"/>
    </location>
</feature>
<evidence type="ECO:0000256" key="6">
    <source>
        <dbReference type="ARBA" id="ARBA00022989"/>
    </source>
</evidence>
<dbReference type="SUPFAM" id="SSF81338">
    <property type="entry name" value="Aquaporin-like"/>
    <property type="match status" value="1"/>
</dbReference>
<evidence type="ECO:0000256" key="5">
    <source>
        <dbReference type="ARBA" id="ARBA00022737"/>
    </source>
</evidence>
<gene>
    <name evidence="11" type="ORF">HKW66_Vig0120710</name>
</gene>
<evidence type="ECO:0000256" key="2">
    <source>
        <dbReference type="ARBA" id="ARBA00022448"/>
    </source>
</evidence>
<dbReference type="PRINTS" id="PR00783">
    <property type="entry name" value="MINTRINSICP"/>
</dbReference>
<dbReference type="InterPro" id="IPR000425">
    <property type="entry name" value="MIP"/>
</dbReference>
<dbReference type="Gene3D" id="1.20.1080.10">
    <property type="entry name" value="Glycerol uptake facilitator protein"/>
    <property type="match status" value="1"/>
</dbReference>
<dbReference type="InterPro" id="IPR022357">
    <property type="entry name" value="MIP_CS"/>
</dbReference>
<evidence type="ECO:0000256" key="1">
    <source>
        <dbReference type="ARBA" id="ARBA00004128"/>
    </source>
</evidence>
<evidence type="ECO:0000313" key="11">
    <source>
        <dbReference type="EMBL" id="KAG2384979.1"/>
    </source>
</evidence>
<evidence type="ECO:0000256" key="3">
    <source>
        <dbReference type="ARBA" id="ARBA00022554"/>
    </source>
</evidence>
<feature type="transmembrane region" description="Helical" evidence="10">
    <location>
        <begin position="197"/>
        <end position="216"/>
    </location>
</feature>
<dbReference type="Pfam" id="PF00230">
    <property type="entry name" value="MIP"/>
    <property type="match status" value="1"/>
</dbReference>
<evidence type="ECO:0000313" key="12">
    <source>
        <dbReference type="Proteomes" id="UP000743370"/>
    </source>
</evidence>
<keyword evidence="2 9" id="KW-0813">Transport</keyword>
<evidence type="ECO:0000256" key="8">
    <source>
        <dbReference type="ARBA" id="ARBA00038477"/>
    </source>
</evidence>
<proteinExistence type="inferred from homology"/>
<name>A0A8T0JWD7_PHAAN</name>
<dbReference type="EMBL" id="JABFOF010000008">
    <property type="protein sequence ID" value="KAG2384979.1"/>
    <property type="molecule type" value="Genomic_DNA"/>
</dbReference>
<dbReference type="GO" id="GO:0015250">
    <property type="term" value="F:water channel activity"/>
    <property type="evidence" value="ECO:0007669"/>
    <property type="project" value="TreeGrafter"/>
</dbReference>
<dbReference type="NCBIfam" id="TIGR00861">
    <property type="entry name" value="MIP"/>
    <property type="match status" value="1"/>
</dbReference>
<keyword evidence="5" id="KW-0677">Repeat</keyword>
<comment type="caution">
    <text evidence="11">The sequence shown here is derived from an EMBL/GenBank/DDBJ whole genome shotgun (WGS) entry which is preliminary data.</text>
</comment>
<keyword evidence="7 10" id="KW-0472">Membrane</keyword>
<dbReference type="InterPro" id="IPR034294">
    <property type="entry name" value="Aquaporin_transptr"/>
</dbReference>
<dbReference type="AlphaFoldDB" id="A0A8T0JWD7"/>
<protein>
    <submittedName>
        <fullName evidence="11">Aquaporin TIP-type alpha Alpha TIP Tonoplast intrinsic protein</fullName>
    </submittedName>
</protein>
<feature type="transmembrane region" description="Helical" evidence="10">
    <location>
        <begin position="222"/>
        <end position="241"/>
    </location>
</feature>
<evidence type="ECO:0000256" key="7">
    <source>
        <dbReference type="ARBA" id="ARBA00023136"/>
    </source>
</evidence>
<dbReference type="PANTHER" id="PTHR45665">
    <property type="entry name" value="AQUAPORIN-8"/>
    <property type="match status" value="1"/>
</dbReference>
<keyword evidence="3" id="KW-0926">Vacuole</keyword>
<sequence>MHESAKPLKPQPQGLAGGCTLVFVLFRKCRLTCVTTLVGSPKELCKSELNLLMATRRYAFGRADEATHPDSMRATLAEFASTFIFVFAGEGSGLALVKIYQDSAFSAGELLALALAHAFALFAAVSASMHVSGGHVNPAVTFGALVGGRISVVRAVYYWVAQLLGSIVAALVLRLVTNNMRPSGFHIAPGVGVGHMFILEIVMTFGLMYTVYATAIDPKRGAVSNIAPLAIGLIVGANILVGGPFDGACMNPALAFGPSLVGWRWHQHWIFWVGPLIGAALAALVYEYAVIPIEPPPHHHQPLPSEDY</sequence>
<dbReference type="GO" id="GO:0005774">
    <property type="term" value="C:vacuolar membrane"/>
    <property type="evidence" value="ECO:0007669"/>
    <property type="project" value="UniProtKB-SubCell"/>
</dbReference>
<evidence type="ECO:0000256" key="10">
    <source>
        <dbReference type="SAM" id="Phobius"/>
    </source>
</evidence>
<comment type="similarity">
    <text evidence="8">Belongs to the MIP/aquaporin (TC 1.A.8) family. TIP (TC 1.A.8.10) subfamily.</text>
</comment>
<keyword evidence="6 10" id="KW-1133">Transmembrane helix</keyword>
<feature type="transmembrane region" description="Helical" evidence="10">
    <location>
        <begin position="112"/>
        <end position="136"/>
    </location>
</feature>
<dbReference type="InterPro" id="IPR023271">
    <property type="entry name" value="Aquaporin-like"/>
</dbReference>
<keyword evidence="4 9" id="KW-0812">Transmembrane</keyword>
<evidence type="ECO:0000256" key="9">
    <source>
        <dbReference type="RuleBase" id="RU000477"/>
    </source>
</evidence>
<feature type="transmembrane region" description="Helical" evidence="10">
    <location>
        <begin position="269"/>
        <end position="289"/>
    </location>
</feature>
<dbReference type="CDD" id="cd00333">
    <property type="entry name" value="MIP"/>
    <property type="match status" value="1"/>
</dbReference>
<dbReference type="PROSITE" id="PS00221">
    <property type="entry name" value="MIP"/>
    <property type="match status" value="1"/>
</dbReference>
<evidence type="ECO:0000256" key="4">
    <source>
        <dbReference type="ARBA" id="ARBA00022692"/>
    </source>
</evidence>
<organism evidence="11 12">
    <name type="scientific">Phaseolus angularis</name>
    <name type="common">Azuki bean</name>
    <name type="synonym">Vigna angularis</name>
    <dbReference type="NCBI Taxonomy" id="3914"/>
    <lineage>
        <taxon>Eukaryota</taxon>
        <taxon>Viridiplantae</taxon>
        <taxon>Streptophyta</taxon>
        <taxon>Embryophyta</taxon>
        <taxon>Tracheophyta</taxon>
        <taxon>Spermatophyta</taxon>
        <taxon>Magnoliopsida</taxon>
        <taxon>eudicotyledons</taxon>
        <taxon>Gunneridae</taxon>
        <taxon>Pentapetalae</taxon>
        <taxon>rosids</taxon>
        <taxon>fabids</taxon>
        <taxon>Fabales</taxon>
        <taxon>Fabaceae</taxon>
        <taxon>Papilionoideae</taxon>
        <taxon>50 kb inversion clade</taxon>
        <taxon>NPAAA clade</taxon>
        <taxon>indigoferoid/millettioid clade</taxon>
        <taxon>Phaseoleae</taxon>
        <taxon>Vigna</taxon>
    </lineage>
</organism>
<reference evidence="11 12" key="1">
    <citation type="submission" date="2020-05" db="EMBL/GenBank/DDBJ databases">
        <title>Vigna angularis (adzuki bean) Var. LongXiaoDou No. 4 denovo assembly.</title>
        <authorList>
            <person name="Xiang H."/>
        </authorList>
    </citation>
    <scope>NUCLEOTIDE SEQUENCE [LARGE SCALE GENOMIC DNA]</scope>
    <source>
        <tissue evidence="11">Leaf</tissue>
    </source>
</reference>
<comment type="subcellular location">
    <subcellularLocation>
        <location evidence="1">Vacuole membrane</location>
        <topology evidence="1">Multi-pass membrane protein</topology>
    </subcellularLocation>
</comment>